<feature type="region of interest" description="Disordered" evidence="2">
    <location>
        <begin position="304"/>
        <end position="327"/>
    </location>
</feature>
<keyword evidence="1" id="KW-0175">Coiled coil</keyword>
<feature type="compositionally biased region" description="Gly residues" evidence="2">
    <location>
        <begin position="383"/>
        <end position="400"/>
    </location>
</feature>
<evidence type="ECO:0000256" key="1">
    <source>
        <dbReference type="SAM" id="Coils"/>
    </source>
</evidence>
<feature type="region of interest" description="Disordered" evidence="2">
    <location>
        <begin position="569"/>
        <end position="601"/>
    </location>
</feature>
<dbReference type="GO" id="GO:0006367">
    <property type="term" value="P:transcription initiation at RNA polymerase II promoter"/>
    <property type="evidence" value="ECO:0000318"/>
    <property type="project" value="GO_Central"/>
</dbReference>
<dbReference type="KEGG" id="cre:CHLRE_11g481550v5"/>
<dbReference type="InterPro" id="IPR013083">
    <property type="entry name" value="Znf_RING/FYVE/PHD"/>
</dbReference>
<dbReference type="Gramene" id="PNW76929">
    <property type="protein sequence ID" value="PNW76929"/>
    <property type="gene ID" value="CHLRE_11g481550v5"/>
</dbReference>
<proteinExistence type="predicted"/>
<reference evidence="4 5" key="1">
    <citation type="journal article" date="2007" name="Science">
        <title>The Chlamydomonas genome reveals the evolution of key animal and plant functions.</title>
        <authorList>
            <person name="Merchant S.S."/>
            <person name="Prochnik S.E."/>
            <person name="Vallon O."/>
            <person name="Harris E.H."/>
            <person name="Karpowicz S.J."/>
            <person name="Witman G.B."/>
            <person name="Terry A."/>
            <person name="Salamov A."/>
            <person name="Fritz-Laylin L.K."/>
            <person name="Marechal-Drouard L."/>
            <person name="Marshall W.F."/>
            <person name="Qu L.H."/>
            <person name="Nelson D.R."/>
            <person name="Sanderfoot A.A."/>
            <person name="Spalding M.H."/>
            <person name="Kapitonov V.V."/>
            <person name="Ren Q."/>
            <person name="Ferris P."/>
            <person name="Lindquist E."/>
            <person name="Shapiro H."/>
            <person name="Lucas S.M."/>
            <person name="Grimwood J."/>
            <person name="Schmutz J."/>
            <person name="Cardol P."/>
            <person name="Cerutti H."/>
            <person name="Chanfreau G."/>
            <person name="Chen C.L."/>
            <person name="Cognat V."/>
            <person name="Croft M.T."/>
            <person name="Dent R."/>
            <person name="Dutcher S."/>
            <person name="Fernandez E."/>
            <person name="Fukuzawa H."/>
            <person name="Gonzalez-Ballester D."/>
            <person name="Gonzalez-Halphen D."/>
            <person name="Hallmann A."/>
            <person name="Hanikenne M."/>
            <person name="Hippler M."/>
            <person name="Inwood W."/>
            <person name="Jabbari K."/>
            <person name="Kalanon M."/>
            <person name="Kuras R."/>
            <person name="Lefebvre P.A."/>
            <person name="Lemaire S.D."/>
            <person name="Lobanov A.V."/>
            <person name="Lohr M."/>
            <person name="Manuell A."/>
            <person name="Meier I."/>
            <person name="Mets L."/>
            <person name="Mittag M."/>
            <person name="Mittelmeier T."/>
            <person name="Moroney J.V."/>
            <person name="Moseley J."/>
            <person name="Napoli C."/>
            <person name="Nedelcu A.M."/>
            <person name="Niyogi K."/>
            <person name="Novoselov S.V."/>
            <person name="Paulsen I.T."/>
            <person name="Pazour G."/>
            <person name="Purton S."/>
            <person name="Ral J.P."/>
            <person name="Riano-Pachon D.M."/>
            <person name="Riekhof W."/>
            <person name="Rymarquis L."/>
            <person name="Schroda M."/>
            <person name="Stern D."/>
            <person name="Umen J."/>
            <person name="Willows R."/>
            <person name="Wilson N."/>
            <person name="Zimmer S.L."/>
            <person name="Allmer J."/>
            <person name="Balk J."/>
            <person name="Bisova K."/>
            <person name="Chen C.J."/>
            <person name="Elias M."/>
            <person name="Gendler K."/>
            <person name="Hauser C."/>
            <person name="Lamb M.R."/>
            <person name="Ledford H."/>
            <person name="Long J.C."/>
            <person name="Minagawa J."/>
            <person name="Page M.D."/>
            <person name="Pan J."/>
            <person name="Pootakham W."/>
            <person name="Roje S."/>
            <person name="Rose A."/>
            <person name="Stahlberg E."/>
            <person name="Terauchi A.M."/>
            <person name="Yang P."/>
            <person name="Ball S."/>
            <person name="Bowler C."/>
            <person name="Dieckmann C.L."/>
            <person name="Gladyshev V.N."/>
            <person name="Green P."/>
            <person name="Jorgensen R."/>
            <person name="Mayfield S."/>
            <person name="Mueller-Roeber B."/>
            <person name="Rajamani S."/>
            <person name="Sayre R.T."/>
            <person name="Brokstein P."/>
            <person name="Dubchak I."/>
            <person name="Goodstein D."/>
            <person name="Hornick L."/>
            <person name="Huang Y.W."/>
            <person name="Jhaveri J."/>
            <person name="Luo Y."/>
            <person name="Martinez D."/>
            <person name="Ngau W.C."/>
            <person name="Otillar B."/>
            <person name="Poliakov A."/>
            <person name="Porter A."/>
            <person name="Szajkowski L."/>
            <person name="Werner G."/>
            <person name="Zhou K."/>
            <person name="Grigoriev I.V."/>
            <person name="Rokhsar D.S."/>
            <person name="Grossman A.R."/>
        </authorList>
    </citation>
    <scope>NUCLEOTIDE SEQUENCE [LARGE SCALE GENOMIC DNA]</scope>
    <source>
        <strain evidence="5">CC-503</strain>
    </source>
</reference>
<feature type="compositionally biased region" description="Gly residues" evidence="2">
    <location>
        <begin position="310"/>
        <end position="327"/>
    </location>
</feature>
<keyword evidence="5" id="KW-1185">Reference proteome</keyword>
<name>A0A2K3D8S0_CHLRE</name>
<evidence type="ECO:0000259" key="3">
    <source>
        <dbReference type="SMART" id="SM00531"/>
    </source>
</evidence>
<feature type="compositionally biased region" description="Acidic residues" evidence="2">
    <location>
        <begin position="592"/>
        <end position="601"/>
    </location>
</feature>
<feature type="compositionally biased region" description="Basic and acidic residues" evidence="2">
    <location>
        <begin position="414"/>
        <end position="427"/>
    </location>
</feature>
<feature type="domain" description="Transcription initiation factor IIE subunit alpha N-terminal" evidence="3">
    <location>
        <begin position="61"/>
        <end position="234"/>
    </location>
</feature>
<dbReference type="RefSeq" id="XP_042919756.1">
    <property type="nucleotide sequence ID" value="XM_043067751.1"/>
</dbReference>
<dbReference type="ExpressionAtlas" id="A0A2K3D8S0">
    <property type="expression patterns" value="baseline"/>
</dbReference>
<dbReference type="OrthoDB" id="361102at2759"/>
<dbReference type="STRING" id="3055.A0A2K3D8S0"/>
<evidence type="ECO:0000313" key="5">
    <source>
        <dbReference type="Proteomes" id="UP000006906"/>
    </source>
</evidence>
<feature type="coiled-coil region" evidence="1">
    <location>
        <begin position="245"/>
        <end position="279"/>
    </location>
</feature>
<accession>A0A2K3D8S0</accession>
<dbReference type="PANTHER" id="PTHR13097">
    <property type="entry name" value="TRANSCRIPTION INITIATION FACTOR IIE, ALPHA SUBUNIT"/>
    <property type="match status" value="1"/>
</dbReference>
<dbReference type="Proteomes" id="UP000006906">
    <property type="component" value="Chromosome 11"/>
</dbReference>
<dbReference type="EMBL" id="CM008972">
    <property type="protein sequence ID" value="PNW76929.1"/>
    <property type="molecule type" value="Genomic_DNA"/>
</dbReference>
<organism evidence="4 5">
    <name type="scientific">Chlamydomonas reinhardtii</name>
    <name type="common">Chlamydomonas smithii</name>
    <dbReference type="NCBI Taxonomy" id="3055"/>
    <lineage>
        <taxon>Eukaryota</taxon>
        <taxon>Viridiplantae</taxon>
        <taxon>Chlorophyta</taxon>
        <taxon>core chlorophytes</taxon>
        <taxon>Chlorophyceae</taxon>
        <taxon>CS clade</taxon>
        <taxon>Chlamydomonadales</taxon>
        <taxon>Chlamydomonadaceae</taxon>
        <taxon>Chlamydomonas</taxon>
    </lineage>
</organism>
<protein>
    <recommendedName>
        <fullName evidence="3">Transcription initiation factor IIE subunit alpha N-terminal domain-containing protein</fullName>
    </recommendedName>
</protein>
<dbReference type="PaxDb" id="3055-EDP00273"/>
<dbReference type="SUPFAM" id="SSF57783">
    <property type="entry name" value="Zinc beta-ribbon"/>
    <property type="match status" value="1"/>
</dbReference>
<dbReference type="PANTHER" id="PTHR13097:SF7">
    <property type="entry name" value="GENERAL TRANSCRIPTION FACTOR IIE SUBUNIT 1"/>
    <property type="match status" value="1"/>
</dbReference>
<dbReference type="SMART" id="SM00531">
    <property type="entry name" value="TFIIE"/>
    <property type="match status" value="1"/>
</dbReference>
<sequence length="601" mass="60893">MSFAGGAGGSGPLSGGYAPVTYQRLMRLAARAFYSGPCPPPGRDLEPFSNKSKIAKMDTRGLGVVLLDYLTTVEWTSFELLSEALKLHPVMLSRALRFLEQGHMLRRYERRESRRKKRNLVGEALEADVAAPAQDSDDSEDEEGAKKKGLLTEYFTLDYARAFDALQIRIATMRASLKEQLESSNAIQSYRCPGAHCGKAYTSLDAATLVDPADGLFKCEICGSELQEQRATNDAAAGGSGAAQHATAKESKEAARRVLQALERELAPLTRLMADIQARAVPLPDPGELFEWAQRVRQREAELEAAAAKAGGGGGGGGGGRGGGGGGASNPAAMLAGSGVTVLNAADNTNTWESQDFKVSLADGASGGGLLTGGLLTGGPGGGAAAAGGGAASGGGGGGRKPPTIMPWFMKGGAGKDGEQGEGDGVKTEPGAGGGDKGKQQQQAEYFKKFMADMSRLQQEKKTQQPAGAAGAAFGGAAAAMPWLAGSSPGAGAGAAAATAATAATAPFAGFGGVKLEAQPAAGAAVAAGGVVVKTEPGLAAAAPVPALQPGVQPEAEAEVEWEDAPAPVKFEGLTPDPVAPGGSAAAPMDVDAGDVEWEDV</sequence>
<dbReference type="GeneID" id="5722945"/>
<dbReference type="AlphaFoldDB" id="A0A2K3D8S0"/>
<evidence type="ECO:0000256" key="2">
    <source>
        <dbReference type="SAM" id="MobiDB-lite"/>
    </source>
</evidence>
<feature type="region of interest" description="Disordered" evidence="2">
    <location>
        <begin position="383"/>
        <end position="441"/>
    </location>
</feature>
<dbReference type="GO" id="GO:0005673">
    <property type="term" value="C:transcription factor TFIIE complex"/>
    <property type="evidence" value="ECO:0000318"/>
    <property type="project" value="GO_Central"/>
</dbReference>
<evidence type="ECO:0000313" key="4">
    <source>
        <dbReference type="EMBL" id="PNW76929.1"/>
    </source>
</evidence>
<dbReference type="Gene3D" id="3.30.40.10">
    <property type="entry name" value="Zinc/RING finger domain, C3HC4 (zinc finger)"/>
    <property type="match status" value="1"/>
</dbReference>
<dbReference type="InParanoid" id="A0A2K3D8S0"/>
<gene>
    <name evidence="4" type="ORF">CHLRE_11g481550v5</name>
</gene>
<dbReference type="InterPro" id="IPR002853">
    <property type="entry name" value="TFIIE_asu"/>
</dbReference>
<dbReference type="InterPro" id="IPR039997">
    <property type="entry name" value="TFE"/>
</dbReference>